<keyword evidence="1" id="KW-1133">Transmembrane helix</keyword>
<evidence type="ECO:0000256" key="1">
    <source>
        <dbReference type="SAM" id="Phobius"/>
    </source>
</evidence>
<organism evidence="2">
    <name type="scientific">Spironucleus salmonicida</name>
    <dbReference type="NCBI Taxonomy" id="348837"/>
    <lineage>
        <taxon>Eukaryota</taxon>
        <taxon>Metamonada</taxon>
        <taxon>Diplomonadida</taxon>
        <taxon>Hexamitidae</taxon>
        <taxon>Hexamitinae</taxon>
        <taxon>Spironucleus</taxon>
    </lineage>
</organism>
<proteinExistence type="predicted"/>
<dbReference type="EMBL" id="KI546130">
    <property type="protein sequence ID" value="EST43994.1"/>
    <property type="molecule type" value="Genomic_DNA"/>
</dbReference>
<dbReference type="Proteomes" id="UP000018208">
    <property type="component" value="Unassembled WGS sequence"/>
</dbReference>
<keyword evidence="1" id="KW-0472">Membrane</keyword>
<reference evidence="2 3" key="1">
    <citation type="journal article" date="2014" name="PLoS Genet.">
        <title>The Genome of Spironucleus salmonicida Highlights a Fish Pathogen Adapted to Fluctuating Environments.</title>
        <authorList>
            <person name="Xu F."/>
            <person name="Jerlstrom-Hultqvist J."/>
            <person name="Einarsson E."/>
            <person name="Astvaldsson A."/>
            <person name="Svard S.G."/>
            <person name="Andersson J.O."/>
        </authorList>
    </citation>
    <scope>NUCLEOTIDE SEQUENCE</scope>
    <source>
        <strain evidence="3">ATCC 50377</strain>
    </source>
</reference>
<keyword evidence="4" id="KW-1185">Reference proteome</keyword>
<evidence type="ECO:0000313" key="2">
    <source>
        <dbReference type="EMBL" id="EST43994.1"/>
    </source>
</evidence>
<gene>
    <name evidence="2" type="ORF">SS50377_16303</name>
    <name evidence="3" type="ORF">SS50377_21221</name>
</gene>
<protein>
    <submittedName>
        <fullName evidence="2">Uncharacterized protein</fullName>
    </submittedName>
</protein>
<evidence type="ECO:0000313" key="4">
    <source>
        <dbReference type="Proteomes" id="UP000018208"/>
    </source>
</evidence>
<name>V6LT77_9EUKA</name>
<dbReference type="AlphaFoldDB" id="V6LT77"/>
<dbReference type="EMBL" id="AUWU02000001">
    <property type="protein sequence ID" value="KAH0577867.1"/>
    <property type="molecule type" value="Genomic_DNA"/>
</dbReference>
<keyword evidence="1" id="KW-0812">Transmembrane</keyword>
<reference evidence="3" key="2">
    <citation type="submission" date="2020-12" db="EMBL/GenBank/DDBJ databases">
        <title>New Spironucleus salmonicida genome in near-complete chromosomes.</title>
        <authorList>
            <person name="Xu F."/>
            <person name="Kurt Z."/>
            <person name="Jimenez-Gonzalez A."/>
            <person name="Astvaldsson A."/>
            <person name="Andersson J.O."/>
            <person name="Svard S.G."/>
        </authorList>
    </citation>
    <scope>NUCLEOTIDE SEQUENCE</scope>
    <source>
        <strain evidence="3">ATCC 50377</strain>
    </source>
</reference>
<sequence>MLLLFLQLSRFDCFQPNSTLTGNVQTRQLFLIFWPSKTSAAQCDQFDGADATIVLNFPGTPIKAENLNHKFAAQQIVNISLLFTDSEFEDIIGQEQANYTFTLDIVPIQGAVSQIEHTQVNSQQCWKHAQFIYDFTDNFLFQINVEPNLCHVTGAVTVFLEYSDKNGVIYSVPILPKDSIVDGYHTVYNHLATKIFIQSREDLGISQKPLFNKFVTAFEQDKGQVLYLVVYYESIDSNNVLYKQKLQADLIFKTTYESVCMEDVTIDFFMDRTQVTTSFWPSKIIQNCISDETLITQVNIQFYYIDFEIGEQEQFEFNISFHQFQTADGVLFTFIEPRELPRDYQVYGQIYFTFLNEHNDNIHIITFYHSILPTCISNIFYEITKKQFCYLIMYDINEWCILPDKVLNSSIMLVSSPDSAESDQKITYLSFTIQEKLIHNQKRCLNSSYMVDQPFIGQYYDGTFQERLHAFQKDVMKKQVRQSSFYQDIFGKRYVKNIAIANMADTMYYLIPIFFGILCIVLGLITLQIRELR</sequence>
<accession>V6LT77</accession>
<evidence type="ECO:0000313" key="3">
    <source>
        <dbReference type="EMBL" id="KAH0577867.1"/>
    </source>
</evidence>
<dbReference type="VEuPathDB" id="GiardiaDB:SS50377_21221"/>
<feature type="transmembrane region" description="Helical" evidence="1">
    <location>
        <begin position="507"/>
        <end position="527"/>
    </location>
</feature>